<sequence>MEWVRRRAGSLLGFGLLGGFVWATVVGLSMPSWFEPDESCARKFPGSDRDVSAIRTSWFPPSASCVYGDQVRPYLSPARSVVLSVIGVLLLIVLVTGLVLTVRRLRGDTGPLRTADGIDLGHRRRSHLMFGALDMGVALALLGFAGLLAIVFGGVPGVILFAVSALVGLSAFGTLLDQHMGPLPGTARDSRRRGTVAGLATLLVAAAATVLLHTAVRSMFWAVPLGAIAYAAIVAVQWSWVSRASRVRCSG</sequence>
<feature type="transmembrane region" description="Helical" evidence="1">
    <location>
        <begin position="81"/>
        <end position="102"/>
    </location>
</feature>
<accession>A0AAU7TPQ6</accession>
<dbReference type="EMBL" id="CP158165">
    <property type="protein sequence ID" value="XBV28641.1"/>
    <property type="molecule type" value="Genomic_DNA"/>
</dbReference>
<keyword evidence="1" id="KW-0472">Membrane</keyword>
<feature type="transmembrane region" description="Helical" evidence="1">
    <location>
        <begin position="128"/>
        <end position="152"/>
    </location>
</feature>
<feature type="transmembrane region" description="Helical" evidence="1">
    <location>
        <begin position="158"/>
        <end position="176"/>
    </location>
</feature>
<protein>
    <recommendedName>
        <fullName evidence="3">Integral membrane protein</fullName>
    </recommendedName>
</protein>
<feature type="transmembrane region" description="Helical" evidence="1">
    <location>
        <begin position="221"/>
        <end position="241"/>
    </location>
</feature>
<dbReference type="AlphaFoldDB" id="A0AAU7TPQ6"/>
<evidence type="ECO:0008006" key="3">
    <source>
        <dbReference type="Google" id="ProtNLM"/>
    </source>
</evidence>
<name>A0AAU7TPQ6_9ACTN</name>
<keyword evidence="1" id="KW-0812">Transmembrane</keyword>
<gene>
    <name evidence="2" type="ORF">ABN611_19855</name>
</gene>
<dbReference type="RefSeq" id="WP_350281392.1">
    <property type="nucleotide sequence ID" value="NZ_CP158165.1"/>
</dbReference>
<evidence type="ECO:0000256" key="1">
    <source>
        <dbReference type="SAM" id="Phobius"/>
    </source>
</evidence>
<proteinExistence type="predicted"/>
<feature type="transmembrane region" description="Helical" evidence="1">
    <location>
        <begin position="196"/>
        <end position="215"/>
    </location>
</feature>
<keyword evidence="1" id="KW-1133">Transmembrane helix</keyword>
<organism evidence="2">
    <name type="scientific">Kribbella sp. HUAS MG21</name>
    <dbReference type="NCBI Taxonomy" id="3160966"/>
    <lineage>
        <taxon>Bacteria</taxon>
        <taxon>Bacillati</taxon>
        <taxon>Actinomycetota</taxon>
        <taxon>Actinomycetes</taxon>
        <taxon>Propionibacteriales</taxon>
        <taxon>Kribbellaceae</taxon>
        <taxon>Kribbella</taxon>
    </lineage>
</organism>
<reference evidence="2" key="1">
    <citation type="submission" date="2024-06" db="EMBL/GenBank/DDBJ databases">
        <title>Kribbella sp. strain HUAS MG21 genome sequences.</title>
        <authorList>
            <person name="Mo P."/>
        </authorList>
    </citation>
    <scope>NUCLEOTIDE SEQUENCE</scope>
    <source>
        <strain evidence="2">HUAS MG21</strain>
    </source>
</reference>
<evidence type="ECO:0000313" key="2">
    <source>
        <dbReference type="EMBL" id="XBV28641.1"/>
    </source>
</evidence>